<dbReference type="OrthoDB" id="428433at2"/>
<feature type="transmembrane region" description="Helical" evidence="2">
    <location>
        <begin position="89"/>
        <end position="110"/>
    </location>
</feature>
<evidence type="ECO:0000313" key="4">
    <source>
        <dbReference type="Proteomes" id="UP000318453"/>
    </source>
</evidence>
<name>A0A5B8NJ41_9CHRO</name>
<feature type="region of interest" description="Disordered" evidence="1">
    <location>
        <begin position="17"/>
        <end position="52"/>
    </location>
</feature>
<proteinExistence type="predicted"/>
<feature type="compositionally biased region" description="Polar residues" evidence="1">
    <location>
        <begin position="32"/>
        <end position="52"/>
    </location>
</feature>
<evidence type="ECO:0000256" key="2">
    <source>
        <dbReference type="SAM" id="Phobius"/>
    </source>
</evidence>
<protein>
    <submittedName>
        <fullName evidence="3">Uncharacterized protein</fullName>
    </submittedName>
</protein>
<keyword evidence="2" id="KW-0472">Membrane</keyword>
<keyword evidence="4" id="KW-1185">Reference proteome</keyword>
<reference evidence="3" key="1">
    <citation type="submission" date="2019-08" db="EMBL/GenBank/DDBJ databases">
        <title>Carotenoids and Carotenoid Binding Proteins in the Halophilic Cyanobacterium Euhalothece sp. ZM00.</title>
        <authorList>
            <person name="Cho S.M."/>
            <person name="Song J.Y."/>
            <person name="Park Y.-I."/>
        </authorList>
    </citation>
    <scope>NUCLEOTIDE SEQUENCE [LARGE SCALE GENOMIC DNA]</scope>
    <source>
        <strain evidence="3">Z-M001</strain>
    </source>
</reference>
<keyword evidence="2" id="KW-1133">Transmembrane helix</keyword>
<dbReference type="AlphaFoldDB" id="A0A5B8NJ41"/>
<evidence type="ECO:0000313" key="3">
    <source>
        <dbReference type="EMBL" id="QDZ38994.1"/>
    </source>
</evidence>
<feature type="transmembrane region" description="Helical" evidence="2">
    <location>
        <begin position="62"/>
        <end position="83"/>
    </location>
</feature>
<gene>
    <name evidence="3" type="ORF">FRE64_02995</name>
</gene>
<sequence>MNQPNTDWEKRLQELEAEVNESSQQQQTSSQKTNFSAPSPLNMGSQDFSQQMQGIKGQVQRWFQGLPLIGKVIVVAIGIGVSLSLLKTVFQLVTSVLTLAIIGALGYVGYKVFIGDKNSSAS</sequence>
<dbReference type="Proteomes" id="UP000318453">
    <property type="component" value="Chromosome"/>
</dbReference>
<dbReference type="KEGG" id="enn:FRE64_02995"/>
<accession>A0A5B8NJ41</accession>
<organism evidence="3 4">
    <name type="scientific">Euhalothece natronophila Z-M001</name>
    <dbReference type="NCBI Taxonomy" id="522448"/>
    <lineage>
        <taxon>Bacteria</taxon>
        <taxon>Bacillati</taxon>
        <taxon>Cyanobacteriota</taxon>
        <taxon>Cyanophyceae</taxon>
        <taxon>Oscillatoriophycideae</taxon>
        <taxon>Chroococcales</taxon>
        <taxon>Halothecacae</taxon>
        <taxon>Halothece cluster</taxon>
        <taxon>Euhalothece</taxon>
    </lineage>
</organism>
<feature type="compositionally biased region" description="Low complexity" evidence="1">
    <location>
        <begin position="22"/>
        <end position="31"/>
    </location>
</feature>
<dbReference type="RefSeq" id="WP_146294605.1">
    <property type="nucleotide sequence ID" value="NZ_CP042326.1"/>
</dbReference>
<evidence type="ECO:0000256" key="1">
    <source>
        <dbReference type="SAM" id="MobiDB-lite"/>
    </source>
</evidence>
<keyword evidence="2" id="KW-0812">Transmembrane</keyword>
<dbReference type="EMBL" id="CP042326">
    <property type="protein sequence ID" value="QDZ38994.1"/>
    <property type="molecule type" value="Genomic_DNA"/>
</dbReference>